<evidence type="ECO:0000256" key="6">
    <source>
        <dbReference type="ARBA" id="ARBA00022806"/>
    </source>
</evidence>
<keyword evidence="9" id="KW-0411">Iron-sulfur</keyword>
<evidence type="ECO:0000256" key="12">
    <source>
        <dbReference type="ARBA" id="ARBA00023235"/>
    </source>
</evidence>
<evidence type="ECO:0000256" key="8">
    <source>
        <dbReference type="ARBA" id="ARBA00023004"/>
    </source>
</evidence>
<dbReference type="InterPro" id="IPR045028">
    <property type="entry name" value="DinG/Rad3-like"/>
</dbReference>
<keyword evidence="11" id="KW-0234">DNA repair</keyword>
<dbReference type="GO" id="GO:0004386">
    <property type="term" value="F:helicase activity"/>
    <property type="evidence" value="ECO:0007669"/>
    <property type="project" value="UniProtKB-KW"/>
</dbReference>
<dbReference type="Gene3D" id="1.10.30.20">
    <property type="entry name" value="Bacterial XPD DNA helicase, FeS cluster domain"/>
    <property type="match status" value="1"/>
</dbReference>
<evidence type="ECO:0000259" key="14">
    <source>
        <dbReference type="PROSITE" id="PS51193"/>
    </source>
</evidence>
<dbReference type="InterPro" id="IPR006554">
    <property type="entry name" value="Helicase-like_DEXD_c2"/>
</dbReference>
<keyword evidence="16" id="KW-1185">Reference proteome</keyword>
<dbReference type="InterPro" id="IPR010614">
    <property type="entry name" value="RAD3-like_helicase_DEAD"/>
</dbReference>
<dbReference type="InterPro" id="IPR006555">
    <property type="entry name" value="ATP-dep_Helicase_C"/>
</dbReference>
<evidence type="ECO:0000256" key="1">
    <source>
        <dbReference type="ARBA" id="ARBA00022485"/>
    </source>
</evidence>
<evidence type="ECO:0000313" key="15">
    <source>
        <dbReference type="EMBL" id="NSG84829.1"/>
    </source>
</evidence>
<dbReference type="EMBL" id="JAAITS010000010">
    <property type="protein sequence ID" value="NSG84829.1"/>
    <property type="molecule type" value="Genomic_DNA"/>
</dbReference>
<feature type="domain" description="Helicase ATP-binding" evidence="14">
    <location>
        <begin position="182"/>
        <end position="432"/>
    </location>
</feature>
<keyword evidence="3" id="KW-0547">Nucleotide-binding</keyword>
<evidence type="ECO:0000256" key="5">
    <source>
        <dbReference type="ARBA" id="ARBA00022801"/>
    </source>
</evidence>
<dbReference type="PROSITE" id="PS51193">
    <property type="entry name" value="HELICASE_ATP_BIND_2"/>
    <property type="match status" value="1"/>
</dbReference>
<dbReference type="Pfam" id="PF13307">
    <property type="entry name" value="Helicase_C_2"/>
    <property type="match status" value="1"/>
</dbReference>
<keyword evidence="4" id="KW-0227">DNA damage</keyword>
<dbReference type="InterPro" id="IPR042493">
    <property type="entry name" value="XPD_DNA_FeS"/>
</dbReference>
<evidence type="ECO:0000256" key="9">
    <source>
        <dbReference type="ARBA" id="ARBA00023014"/>
    </source>
</evidence>
<keyword evidence="1" id="KW-0004">4Fe-4S</keyword>
<protein>
    <submittedName>
        <fullName evidence="15">ATP-dependent DNA helicase</fullName>
    </submittedName>
</protein>
<evidence type="ECO:0000256" key="13">
    <source>
        <dbReference type="ARBA" id="ARBA00038058"/>
    </source>
</evidence>
<dbReference type="InterPro" id="IPR027417">
    <property type="entry name" value="P-loop_NTPase"/>
</dbReference>
<keyword evidence="10" id="KW-0238">DNA-binding</keyword>
<dbReference type="InterPro" id="IPR014013">
    <property type="entry name" value="Helic_SF1/SF2_ATP-bd_DinG/Rad3"/>
</dbReference>
<keyword evidence="6 15" id="KW-0347">Helicase</keyword>
<sequence>MDNPVTRISVRNLVEFILQSGDLDNRRGTIDKDAMLKGSRLHRKLQKQMGGDYRAEVALRMNCSYEDLDIRLEGRADGIFTEDEVVWIDEIKGIYGNVEQMEEPVKVHKAQAMCYGYIYGVQEGLSKIGIQMTYANLETEVVKRFREVISIEELKEWYQKLLDEYHKWLSYQKKWKEERNYSLQSLEFPFFYREGQRKMVSSVYHAIGASRQIFIQAPTGVGKTMSTIFPAVRAVGEGKGETIFYLTAKTITRTVAQEAFEVLREKGMKYKVVTITAKEKLCFMDETKCDPVHCPYARGHFDRVNDAVYELWTTKSRYDRETIREQAEKWQVCPFEMCLDLSLWVDAVICDYNYVFDPTVHLKRFFGEGAGGDYVFLIDEAHNLAERGREMYSASICREDAVRVRKVMKERAPRLYRSLGKLDKQLKELQVDCGNYLVLPGTGSITMTILKVQGEFDAFLEAHKDVELEDEVRKFYFDIRNFLNIAELIDENYVVYAENGEDGLFRLKLFCVNPAVNLGEYLKKGRSAVFFSATLLPMSYYRKLLSNRQDDYGIYVESPFSQKNRCILNAGDVSSLYSRRGYEEYHKIAEYIAKTVWQRKGNYMVFFPSYKMLEEVYAVYEEEFSVNWVKCICQNSSMKEQEREEFLQEFEQNQESLVAFCIMGGIFSEGIDLLGEKLIGAILVGTGLPQLGNEREILRSFYTENGENGFDYAYRYPGMNKVLQAAGRVIRTREDHGVILLLDERFRQREYSNLFPVEWNDRKTCTLSNVEAQLQKFWESIPDKISHKL</sequence>
<dbReference type="Gene3D" id="3.90.320.10">
    <property type="match status" value="1"/>
</dbReference>
<dbReference type="PANTHER" id="PTHR11472:SF34">
    <property type="entry name" value="REGULATOR OF TELOMERE ELONGATION HELICASE 1"/>
    <property type="match status" value="1"/>
</dbReference>
<evidence type="ECO:0000256" key="2">
    <source>
        <dbReference type="ARBA" id="ARBA00022723"/>
    </source>
</evidence>
<dbReference type="SMART" id="SM00488">
    <property type="entry name" value="DEXDc2"/>
    <property type="match status" value="1"/>
</dbReference>
<keyword evidence="7" id="KW-0067">ATP-binding</keyword>
<comment type="caution">
    <text evidence="15">The sequence shown here is derived from an EMBL/GenBank/DDBJ whole genome shotgun (WGS) entry which is preliminary data.</text>
</comment>
<keyword evidence="5" id="KW-0378">Hydrolase</keyword>
<accession>A0ABX2H3Z7</accession>
<dbReference type="Gene3D" id="3.40.50.300">
    <property type="entry name" value="P-loop containing nucleotide triphosphate hydrolases"/>
    <property type="match status" value="2"/>
</dbReference>
<dbReference type="SMART" id="SM00491">
    <property type="entry name" value="HELICc2"/>
    <property type="match status" value="1"/>
</dbReference>
<evidence type="ECO:0000256" key="3">
    <source>
        <dbReference type="ARBA" id="ARBA00022741"/>
    </source>
</evidence>
<evidence type="ECO:0000313" key="16">
    <source>
        <dbReference type="Proteomes" id="UP001644719"/>
    </source>
</evidence>
<organism evidence="15 16">
    <name type="scientific">Blautia faecis</name>
    <dbReference type="NCBI Taxonomy" id="871665"/>
    <lineage>
        <taxon>Bacteria</taxon>
        <taxon>Bacillati</taxon>
        <taxon>Bacillota</taxon>
        <taxon>Clostridia</taxon>
        <taxon>Lachnospirales</taxon>
        <taxon>Lachnospiraceae</taxon>
        <taxon>Blautia</taxon>
    </lineage>
</organism>
<reference evidence="15 16" key="1">
    <citation type="journal article" date="2020" name="Cell Host Microbe">
        <title>Functional and Genomic Variation between Human-Derived Isolates of Lachnospiraceae Reveals Inter- and Intra-Species Diversity.</title>
        <authorList>
            <person name="Sorbara M.T."/>
            <person name="Littmann E.R."/>
            <person name="Fontana E."/>
            <person name="Moody T.U."/>
            <person name="Kohout C.E."/>
            <person name="Gjonbalaj M."/>
            <person name="Eaton V."/>
            <person name="Seok R."/>
            <person name="Leiner I.M."/>
            <person name="Pamer E.G."/>
        </authorList>
    </citation>
    <scope>NUCLEOTIDE SEQUENCE [LARGE SCALE GENOMIC DNA]</scope>
    <source>
        <strain evidence="15 16">MSK.17.74</strain>
    </source>
</reference>
<evidence type="ECO:0000256" key="11">
    <source>
        <dbReference type="ARBA" id="ARBA00023204"/>
    </source>
</evidence>
<dbReference type="InterPro" id="IPR014001">
    <property type="entry name" value="Helicase_ATP-bd"/>
</dbReference>
<name>A0ABX2H3Z7_9FIRM</name>
<keyword evidence="12" id="KW-0413">Isomerase</keyword>
<dbReference type="PANTHER" id="PTHR11472">
    <property type="entry name" value="DNA REPAIR DEAD HELICASE RAD3/XP-D SUBFAMILY MEMBER"/>
    <property type="match status" value="1"/>
</dbReference>
<evidence type="ECO:0000256" key="7">
    <source>
        <dbReference type="ARBA" id="ARBA00022840"/>
    </source>
</evidence>
<dbReference type="SMART" id="SM00487">
    <property type="entry name" value="DEXDc"/>
    <property type="match status" value="1"/>
</dbReference>
<dbReference type="Pfam" id="PF06733">
    <property type="entry name" value="DEAD_2"/>
    <property type="match status" value="1"/>
</dbReference>
<dbReference type="InterPro" id="IPR011604">
    <property type="entry name" value="PDDEXK-like_dom_sf"/>
</dbReference>
<keyword evidence="2" id="KW-0479">Metal-binding</keyword>
<keyword evidence="8" id="KW-0408">Iron</keyword>
<evidence type="ECO:0000256" key="10">
    <source>
        <dbReference type="ARBA" id="ARBA00023125"/>
    </source>
</evidence>
<evidence type="ECO:0000256" key="4">
    <source>
        <dbReference type="ARBA" id="ARBA00022763"/>
    </source>
</evidence>
<proteinExistence type="inferred from homology"/>
<dbReference type="Proteomes" id="UP001644719">
    <property type="component" value="Unassembled WGS sequence"/>
</dbReference>
<comment type="similarity">
    <text evidence="13">Belongs to the helicase family. DinG subfamily.</text>
</comment>
<dbReference type="Gene3D" id="1.10.275.40">
    <property type="match status" value="1"/>
</dbReference>
<gene>
    <name evidence="15" type="ORF">G5B17_05160</name>
</gene>
<dbReference type="SUPFAM" id="SSF52540">
    <property type="entry name" value="P-loop containing nucleoside triphosphate hydrolases"/>
    <property type="match status" value="2"/>
</dbReference>